<evidence type="ECO:0000256" key="1">
    <source>
        <dbReference type="SAM" id="MobiDB-lite"/>
    </source>
</evidence>
<dbReference type="Proteomes" id="UP000483820">
    <property type="component" value="Chromosome X"/>
</dbReference>
<evidence type="ECO:0000313" key="3">
    <source>
        <dbReference type="Proteomes" id="UP000483820"/>
    </source>
</evidence>
<feature type="region of interest" description="Disordered" evidence="1">
    <location>
        <begin position="97"/>
        <end position="121"/>
    </location>
</feature>
<name>A0A6A5G0M9_CAERE</name>
<protein>
    <submittedName>
        <fullName evidence="2">Uncharacterized protein</fullName>
    </submittedName>
</protein>
<reference evidence="2 3" key="1">
    <citation type="submission" date="2019-12" db="EMBL/GenBank/DDBJ databases">
        <title>Chromosome-level assembly of the Caenorhabditis remanei genome.</title>
        <authorList>
            <person name="Teterina A.A."/>
            <person name="Willis J.H."/>
            <person name="Phillips P.C."/>
        </authorList>
    </citation>
    <scope>NUCLEOTIDE SEQUENCE [LARGE SCALE GENOMIC DNA]</scope>
    <source>
        <strain evidence="2 3">PX506</strain>
        <tissue evidence="2">Whole organism</tissue>
    </source>
</reference>
<feature type="compositionally biased region" description="Basic and acidic residues" evidence="1">
    <location>
        <begin position="40"/>
        <end position="67"/>
    </location>
</feature>
<dbReference type="CTD" id="9806633"/>
<organism evidence="2 3">
    <name type="scientific">Caenorhabditis remanei</name>
    <name type="common">Caenorhabditis vulgaris</name>
    <dbReference type="NCBI Taxonomy" id="31234"/>
    <lineage>
        <taxon>Eukaryota</taxon>
        <taxon>Metazoa</taxon>
        <taxon>Ecdysozoa</taxon>
        <taxon>Nematoda</taxon>
        <taxon>Chromadorea</taxon>
        <taxon>Rhabditida</taxon>
        <taxon>Rhabditina</taxon>
        <taxon>Rhabditomorpha</taxon>
        <taxon>Rhabditoidea</taxon>
        <taxon>Rhabditidae</taxon>
        <taxon>Peloderinae</taxon>
        <taxon>Caenorhabditis</taxon>
    </lineage>
</organism>
<gene>
    <name evidence="2" type="ORF">GCK72_024973</name>
</gene>
<dbReference type="KEGG" id="crq:GCK72_024973"/>
<dbReference type="GeneID" id="9806633"/>
<proteinExistence type="predicted"/>
<evidence type="ECO:0000313" key="2">
    <source>
        <dbReference type="EMBL" id="KAF1748506.1"/>
    </source>
</evidence>
<dbReference type="EMBL" id="WUAV01000006">
    <property type="protein sequence ID" value="KAF1748506.1"/>
    <property type="molecule type" value="Genomic_DNA"/>
</dbReference>
<feature type="region of interest" description="Disordered" evidence="1">
    <location>
        <begin position="40"/>
        <end position="77"/>
    </location>
</feature>
<accession>A0A6A5G0M9</accession>
<dbReference type="AlphaFoldDB" id="A0A6A5G0M9"/>
<comment type="caution">
    <text evidence="2">The sequence shown here is derived from an EMBL/GenBank/DDBJ whole genome shotgun (WGS) entry which is preliminary data.</text>
</comment>
<dbReference type="RefSeq" id="XP_003099803.2">
    <property type="nucleotide sequence ID" value="XM_003099755.2"/>
</dbReference>
<sequence>MESSKQDQLYESPDKKKVETVLVEKKEVETVLAEKKEVEKVQVENKEEEVKENVEEEKEEKSELEEKRHKKLKKSDSDWDSETDYVLKWNGDYDYDYDYDDEPEQHLEDEDEENEAEHSEEYEELVNWRVNFRLRYRIKSDNIAVDPTSSAYGSVADMMRELNKNSDGETLARNFQFRHELNDRTYKNKYILRLDACKLTFSERDDSALIRSITEASVLNETPSNQEFRNRNMAMEEFRKMLSLKICVWRSLFVSNDTNQMGDMDLSKCVKTISAENLTVYMDSYPNVVEILNLHQPMLQKFTLMCREEFSGVLELEQVRNCPRLKFDGPSDFTDEQLLSIRARVFEFRSEKITSAGINAFLKALVAENIPEGFHACVTTNNQKWTEKEVMKGFDYLIYESEAAYVRINGSIPLNVYRPLLCTMATNRSDQRLVVILRNNHFQCFKEGQMVEYLCHDNVHLD</sequence>